<evidence type="ECO:0000256" key="1">
    <source>
        <dbReference type="SAM" id="MobiDB-lite"/>
    </source>
</evidence>
<sequence>MNQTNAASFGNTVQMLFATFHLPEPSKEVLRAWWMAFEDLPFDVFQRAAMHYIRVGKYPPKPSDIREVLATSLKNQWLSAEEAWACAIKASDDYETVVWTEEAAKAFGDVRHLLADGNEFAARTAFVKFYDRYVDTAIAEGKRPEYRVSEGWDREKRRAAILEARDKGLLTSKVANRFLAELSNERSDVANAAVGMLTGNVVEHPSANAKRLADLMRETLAKVDAEEKAQMAAKDALREQRRQAMQDRKRQIVTQAESLAETMGASDTQAVAAGNSE</sequence>
<gene>
    <name evidence="2" type="ordered locus">Atc_1283</name>
</gene>
<dbReference type="EMBL" id="CP002573">
    <property type="protein sequence ID" value="AEK57932.1"/>
    <property type="molecule type" value="Genomic_DNA"/>
</dbReference>
<evidence type="ECO:0000313" key="2">
    <source>
        <dbReference type="EMBL" id="AEK57932.1"/>
    </source>
</evidence>
<feature type="compositionally biased region" description="Basic and acidic residues" evidence="1">
    <location>
        <begin position="232"/>
        <end position="250"/>
    </location>
</feature>
<dbReference type="AlphaFoldDB" id="F9ZNV2"/>
<evidence type="ECO:0000313" key="3">
    <source>
        <dbReference type="Proteomes" id="UP000006135"/>
    </source>
</evidence>
<proteinExistence type="predicted"/>
<accession>F9ZNV2</accession>
<dbReference type="Proteomes" id="UP000006135">
    <property type="component" value="Chromosome"/>
</dbReference>
<dbReference type="OrthoDB" id="8561347at2"/>
<feature type="compositionally biased region" description="Polar residues" evidence="1">
    <location>
        <begin position="265"/>
        <end position="277"/>
    </location>
</feature>
<evidence type="ECO:0008006" key="4">
    <source>
        <dbReference type="Google" id="ProtNLM"/>
    </source>
</evidence>
<dbReference type="Gene3D" id="1.10.8.200">
    <property type="entry name" value="Replisome organizer (g39p helicase loader/inhibitor protein)"/>
    <property type="match status" value="1"/>
</dbReference>
<reference evidence="2 3" key="1">
    <citation type="journal article" date="2011" name="J. Genet. Genomics">
        <title>Unraveling the Acidithiobacillus caldus complete genome and its central metabolisms for carbon assimilation.</title>
        <authorList>
            <person name="You X.Y."/>
            <person name="Guo X."/>
            <person name="Zheng H.J."/>
            <person name="Zhang M.J."/>
            <person name="Liu L.J."/>
            <person name="Zhu Y.Q."/>
            <person name="Zhu B."/>
            <person name="Wang S.Y."/>
            <person name="Zhao G.P."/>
            <person name="Poetsch A."/>
            <person name="Jiang C.Y."/>
            <person name="Liu S.J."/>
        </authorList>
    </citation>
    <scope>NUCLEOTIDE SEQUENCE [LARGE SCALE GENOMIC DNA]</scope>
    <source>
        <strain evidence="2 3">SM-1</strain>
    </source>
</reference>
<dbReference type="STRING" id="990288.Atc_1283"/>
<protein>
    <recommendedName>
        <fullName evidence="4">Replicative helicase inhibitor G39P N-terminal domain-containing protein</fullName>
    </recommendedName>
</protein>
<feature type="region of interest" description="Disordered" evidence="1">
    <location>
        <begin position="232"/>
        <end position="252"/>
    </location>
</feature>
<dbReference type="KEGG" id="acu:Atc_1283"/>
<name>F9ZNV2_ACICS</name>
<dbReference type="GeneID" id="92931266"/>
<dbReference type="HOGENOM" id="CLU_1003353_0_0_6"/>
<feature type="region of interest" description="Disordered" evidence="1">
    <location>
        <begin position="258"/>
        <end position="277"/>
    </location>
</feature>
<keyword evidence="3" id="KW-1185">Reference proteome</keyword>
<organism evidence="2 3">
    <name type="scientific">Acidithiobacillus caldus (strain SM-1)</name>
    <dbReference type="NCBI Taxonomy" id="990288"/>
    <lineage>
        <taxon>Bacteria</taxon>
        <taxon>Pseudomonadati</taxon>
        <taxon>Pseudomonadota</taxon>
        <taxon>Acidithiobacillia</taxon>
        <taxon>Acidithiobacillales</taxon>
        <taxon>Acidithiobacillaceae</taxon>
        <taxon>Acidithiobacillus</taxon>
    </lineage>
</organism>
<dbReference type="RefSeq" id="WP_014002800.1">
    <property type="nucleotide sequence ID" value="NC_015850.1"/>
</dbReference>